<reference evidence="2" key="1">
    <citation type="submission" date="2022-07" db="EMBL/GenBank/DDBJ databases">
        <title>Phylogenomic reconstructions and comparative analyses of Kickxellomycotina fungi.</title>
        <authorList>
            <person name="Reynolds N.K."/>
            <person name="Stajich J.E."/>
            <person name="Barry K."/>
            <person name="Grigoriev I.V."/>
            <person name="Crous P."/>
            <person name="Smith M.E."/>
        </authorList>
    </citation>
    <scope>NUCLEOTIDE SEQUENCE</scope>
    <source>
        <strain evidence="2">RSA 567</strain>
    </source>
</reference>
<feature type="compositionally biased region" description="Polar residues" evidence="1">
    <location>
        <begin position="429"/>
        <end position="458"/>
    </location>
</feature>
<feature type="compositionally biased region" description="Polar residues" evidence="1">
    <location>
        <begin position="375"/>
        <end position="385"/>
    </location>
</feature>
<gene>
    <name evidence="2" type="ORF">H4R34_000410</name>
</gene>
<sequence length="597" mass="66809">MRLFASLSAQERAVMCLRRTCLHIYDQHPECLTTRVLKLDEVHGQYLKLDRVQTKTWQTSTVVQDIIYFGMWQLHHFALAQVQLPTLEERLNLLCDVAYSHRNSHEALSALQNTPELPHWEEMMLLRTTRLKDYESQVNQSMLQKLNQYEQPNAKPSTSNRRKRKKSKNELLQDLLYHVVAAKSTDDLDPNIHRDFTATMFSQVHKIGNETLLEWGKSELLELNTRLNEYPWLHLVQLPEALSVEELNVMFDQKLKLAHDNFYQSLLDDHGIDAHKEFKMPTQIGDRKILPSELRKRIQNLSESSLADSAQLEVLATEYNTSYAKVQQYVNNMRYNARTNRLKQGHSTKSSAATLGATTVLTSPGPTPVKAASDADSSNPRSNSLKPKVMVFSLNSMSAEKKKVKGRGKEKGKAPADPVSDRILPTVMPTPTISPATTKAQGSPVSKQSSTPTLTDGTLASWHTDAAWGTTTATAPAMTAADLWGDSSTYLPTRTTPESCMVDTSLPLEQLQWLYMDLKAGIDAPLNIPTTPESLAMTMLSQLGVPNPLPMTDAAPLTSGAIPDGSMADPSALALETINQFLLEQFMVAYDYAPRYQ</sequence>
<dbReference type="AlphaFoldDB" id="A0A9W8EBA5"/>
<dbReference type="Proteomes" id="UP001151582">
    <property type="component" value="Unassembled WGS sequence"/>
</dbReference>
<feature type="region of interest" description="Disordered" evidence="1">
    <location>
        <begin position="145"/>
        <end position="167"/>
    </location>
</feature>
<organism evidence="2 3">
    <name type="scientific">Dimargaris verticillata</name>
    <dbReference type="NCBI Taxonomy" id="2761393"/>
    <lineage>
        <taxon>Eukaryota</taxon>
        <taxon>Fungi</taxon>
        <taxon>Fungi incertae sedis</taxon>
        <taxon>Zoopagomycota</taxon>
        <taxon>Kickxellomycotina</taxon>
        <taxon>Dimargaritomycetes</taxon>
        <taxon>Dimargaritales</taxon>
        <taxon>Dimargaritaceae</taxon>
        <taxon>Dimargaris</taxon>
    </lineage>
</organism>
<feature type="compositionally biased region" description="Polar residues" evidence="1">
    <location>
        <begin position="347"/>
        <end position="364"/>
    </location>
</feature>
<evidence type="ECO:0000256" key="1">
    <source>
        <dbReference type="SAM" id="MobiDB-lite"/>
    </source>
</evidence>
<keyword evidence="3" id="KW-1185">Reference proteome</keyword>
<protein>
    <submittedName>
        <fullName evidence="2">Uncharacterized protein</fullName>
    </submittedName>
</protein>
<feature type="compositionally biased region" description="Polar residues" evidence="1">
    <location>
        <begin position="145"/>
        <end position="158"/>
    </location>
</feature>
<name>A0A9W8EBA5_9FUNG</name>
<dbReference type="EMBL" id="JANBQB010000010">
    <property type="protein sequence ID" value="KAJ1984790.1"/>
    <property type="molecule type" value="Genomic_DNA"/>
</dbReference>
<dbReference type="OrthoDB" id="10358294at2759"/>
<evidence type="ECO:0000313" key="2">
    <source>
        <dbReference type="EMBL" id="KAJ1984790.1"/>
    </source>
</evidence>
<evidence type="ECO:0000313" key="3">
    <source>
        <dbReference type="Proteomes" id="UP001151582"/>
    </source>
</evidence>
<feature type="region of interest" description="Disordered" evidence="1">
    <location>
        <begin position="342"/>
        <end position="458"/>
    </location>
</feature>
<accession>A0A9W8EBA5</accession>
<proteinExistence type="predicted"/>
<comment type="caution">
    <text evidence="2">The sequence shown here is derived from an EMBL/GenBank/DDBJ whole genome shotgun (WGS) entry which is preliminary data.</text>
</comment>